<dbReference type="EMBL" id="PGGM01000021">
    <property type="protein sequence ID" value="PSH56471.1"/>
    <property type="molecule type" value="Genomic_DNA"/>
</dbReference>
<name>A0A2P7AQH8_9HYPH</name>
<dbReference type="HAMAP" id="MF_00836">
    <property type="entry name" value="PhnN"/>
    <property type="match status" value="1"/>
</dbReference>
<dbReference type="GO" id="GO:0019634">
    <property type="term" value="P:organic phosphonate metabolic process"/>
    <property type="evidence" value="ECO:0007669"/>
    <property type="project" value="UniProtKB-UniRule"/>
</dbReference>
<keyword evidence="8" id="KW-0418">Kinase</keyword>
<feature type="domain" description="Guanylate kinase/L-type calcium channel beta subunit" evidence="7">
    <location>
        <begin position="8"/>
        <end position="187"/>
    </location>
</feature>
<dbReference type="GO" id="GO:0033863">
    <property type="term" value="F:ribose 1,5-bisphosphate phosphokinase activity"/>
    <property type="evidence" value="ECO:0007669"/>
    <property type="project" value="UniProtKB-UniRule"/>
</dbReference>
<accession>A0A2P7AQH8</accession>
<evidence type="ECO:0000259" key="7">
    <source>
        <dbReference type="SMART" id="SM00072"/>
    </source>
</evidence>
<gene>
    <name evidence="6 8" type="primary">phnN</name>
    <name evidence="8" type="ORF">CU103_29125</name>
</gene>
<organism evidence="8 9">
    <name type="scientific">Phyllobacterium sophorae</name>
    <dbReference type="NCBI Taxonomy" id="1520277"/>
    <lineage>
        <taxon>Bacteria</taxon>
        <taxon>Pseudomonadati</taxon>
        <taxon>Pseudomonadota</taxon>
        <taxon>Alphaproteobacteria</taxon>
        <taxon>Hyphomicrobiales</taxon>
        <taxon>Phyllobacteriaceae</taxon>
        <taxon>Phyllobacterium</taxon>
    </lineage>
</organism>
<dbReference type="InterPro" id="IPR012699">
    <property type="entry name" value="PhnN"/>
</dbReference>
<keyword evidence="4 6" id="KW-0547">Nucleotide-binding</keyword>
<feature type="binding site" evidence="6">
    <location>
        <begin position="16"/>
        <end position="23"/>
    </location>
    <ligand>
        <name>ATP</name>
        <dbReference type="ChEBI" id="CHEBI:30616"/>
    </ligand>
</feature>
<comment type="caution">
    <text evidence="8">The sequence shown here is derived from an EMBL/GenBank/DDBJ whole genome shotgun (WGS) entry which is preliminary data.</text>
</comment>
<reference evidence="9" key="1">
    <citation type="submission" date="2017-11" db="EMBL/GenBank/DDBJ databases">
        <authorList>
            <person name="Kuznetsova I."/>
            <person name="Sazanova A."/>
            <person name="Chirak E."/>
            <person name="Safronova V."/>
            <person name="Willems A."/>
        </authorList>
    </citation>
    <scope>NUCLEOTIDE SEQUENCE [LARGE SCALE GENOMIC DNA]</scope>
    <source>
        <strain evidence="9">CCBAU 03422</strain>
    </source>
</reference>
<dbReference type="AlphaFoldDB" id="A0A2P7AQH8"/>
<dbReference type="PANTHER" id="PTHR23117">
    <property type="entry name" value="GUANYLATE KINASE-RELATED"/>
    <property type="match status" value="1"/>
</dbReference>
<dbReference type="PANTHER" id="PTHR23117:SF8">
    <property type="entry name" value="RIBOSE 1,5-BISPHOSPHATE PHOSPHOKINASE PHNN"/>
    <property type="match status" value="1"/>
</dbReference>
<comment type="similarity">
    <text evidence="6">Belongs to the ribose 1,5-bisphosphokinase family.</text>
</comment>
<dbReference type="SUPFAM" id="SSF52540">
    <property type="entry name" value="P-loop containing nucleoside triphosphate hydrolases"/>
    <property type="match status" value="1"/>
</dbReference>
<evidence type="ECO:0000256" key="3">
    <source>
        <dbReference type="ARBA" id="ARBA00022679"/>
    </source>
</evidence>
<dbReference type="NCBIfam" id="TIGR02322">
    <property type="entry name" value="phosphon_PhnN"/>
    <property type="match status" value="1"/>
</dbReference>
<dbReference type="UniPathway" id="UPA00087">
    <property type="reaction ID" value="UER00175"/>
</dbReference>
<dbReference type="EC" id="2.7.4.23" evidence="6"/>
<evidence type="ECO:0000256" key="2">
    <source>
        <dbReference type="ARBA" id="ARBA00005069"/>
    </source>
</evidence>
<evidence type="ECO:0000313" key="8">
    <source>
        <dbReference type="EMBL" id="PSH56471.1"/>
    </source>
</evidence>
<dbReference type="OrthoDB" id="341217at2"/>
<evidence type="ECO:0000256" key="6">
    <source>
        <dbReference type="HAMAP-Rule" id="MF_00836"/>
    </source>
</evidence>
<evidence type="ECO:0000256" key="4">
    <source>
        <dbReference type="ARBA" id="ARBA00022741"/>
    </source>
</evidence>
<evidence type="ECO:0000313" key="9">
    <source>
        <dbReference type="Proteomes" id="UP000241764"/>
    </source>
</evidence>
<dbReference type="GO" id="GO:0005829">
    <property type="term" value="C:cytosol"/>
    <property type="evidence" value="ECO:0007669"/>
    <property type="project" value="TreeGrafter"/>
</dbReference>
<comment type="pathway">
    <text evidence="2 6">Metabolic intermediate biosynthesis; 5-phospho-alpha-D-ribose 1-diphosphate biosynthesis; 5-phospho-alpha-D-ribose 1-diphosphate from D-ribose 5-phosphate (route II): step 3/3.</text>
</comment>
<proteinExistence type="inferred from homology"/>
<dbReference type="Proteomes" id="UP000241764">
    <property type="component" value="Unassembled WGS sequence"/>
</dbReference>
<evidence type="ECO:0000256" key="1">
    <source>
        <dbReference type="ARBA" id="ARBA00000373"/>
    </source>
</evidence>
<sequence length="193" mass="20907">MTDSARLEGTLVLVVGPSGAGKDTLLNLAKEALAGDERFNFVRRIITRPAGGGEDSAFATKEAFQRLVEEGLLALYWQAHGLSYGLPIIIDEWLANGDVVVANGSRSILAEARTRFSRLKIVNVVASPDVIADRLRSRGREADDDVMQRLQRGGEFDPEGSDVVTVDNSGPPHVAAEHFVRIIRSCSLTVHSL</sequence>
<dbReference type="InterPro" id="IPR008145">
    <property type="entry name" value="GK/Ca_channel_bsu"/>
</dbReference>
<keyword evidence="5 6" id="KW-0067">ATP-binding</keyword>
<dbReference type="Gene3D" id="3.40.50.300">
    <property type="entry name" value="P-loop containing nucleotide triphosphate hydrolases"/>
    <property type="match status" value="1"/>
</dbReference>
<evidence type="ECO:0000256" key="5">
    <source>
        <dbReference type="ARBA" id="ARBA00022840"/>
    </source>
</evidence>
<comment type="catalytic activity">
    <reaction evidence="1 6">
        <text>alpha-D-ribose 1,5-bisphosphate + ATP = 5-phospho-alpha-D-ribose 1-diphosphate + ADP</text>
        <dbReference type="Rhea" id="RHEA:20109"/>
        <dbReference type="ChEBI" id="CHEBI:30616"/>
        <dbReference type="ChEBI" id="CHEBI:58017"/>
        <dbReference type="ChEBI" id="CHEBI:68688"/>
        <dbReference type="ChEBI" id="CHEBI:456216"/>
        <dbReference type="EC" id="2.7.4.23"/>
    </reaction>
</comment>
<keyword evidence="3 6" id="KW-0808">Transferase</keyword>
<keyword evidence="9" id="KW-1185">Reference proteome</keyword>
<comment type="function">
    <text evidence="6">Catalyzes the phosphorylation of ribose 1,5-bisphosphate to 5-phospho-D-ribosyl alpha-1-diphosphate (PRPP).</text>
</comment>
<dbReference type="InterPro" id="IPR027417">
    <property type="entry name" value="P-loop_NTPase"/>
</dbReference>
<dbReference type="SMART" id="SM00072">
    <property type="entry name" value="GuKc"/>
    <property type="match status" value="1"/>
</dbReference>
<dbReference type="GO" id="GO:0006015">
    <property type="term" value="P:5-phosphoribose 1-diphosphate biosynthetic process"/>
    <property type="evidence" value="ECO:0007669"/>
    <property type="project" value="UniProtKB-UniRule"/>
</dbReference>
<dbReference type="RefSeq" id="WP_106667532.1">
    <property type="nucleotide sequence ID" value="NZ_PGGM01000021.1"/>
</dbReference>
<dbReference type="GO" id="GO:0005524">
    <property type="term" value="F:ATP binding"/>
    <property type="evidence" value="ECO:0007669"/>
    <property type="project" value="UniProtKB-KW"/>
</dbReference>
<protein>
    <recommendedName>
        <fullName evidence="6">Ribose 1,5-bisphosphate phosphokinase PhnN</fullName>
        <ecNumber evidence="6">2.7.4.23</ecNumber>
    </recommendedName>
    <alternativeName>
        <fullName evidence="6">Ribose 1,5-bisphosphokinase</fullName>
    </alternativeName>
</protein>